<keyword evidence="6" id="KW-1185">Reference proteome</keyword>
<evidence type="ECO:0000313" key="5">
    <source>
        <dbReference type="EMBL" id="OYR18208.1"/>
    </source>
</evidence>
<keyword evidence="5" id="KW-0808">Transferase</keyword>
<keyword evidence="3 4" id="KW-0663">Pyridoxal phosphate</keyword>
<dbReference type="GO" id="GO:0008483">
    <property type="term" value="F:transaminase activity"/>
    <property type="evidence" value="ECO:0007669"/>
    <property type="project" value="UniProtKB-KW"/>
</dbReference>
<accession>A0A256FTZ0</accession>
<evidence type="ECO:0000256" key="2">
    <source>
        <dbReference type="ARBA" id="ARBA00008954"/>
    </source>
</evidence>
<dbReference type="GO" id="GO:0030170">
    <property type="term" value="F:pyridoxal phosphate binding"/>
    <property type="evidence" value="ECO:0007669"/>
    <property type="project" value="InterPro"/>
</dbReference>
<proteinExistence type="inferred from homology"/>
<dbReference type="CDD" id="cd00610">
    <property type="entry name" value="OAT_like"/>
    <property type="match status" value="1"/>
</dbReference>
<dbReference type="PROSITE" id="PS00600">
    <property type="entry name" value="AA_TRANSFER_CLASS_3"/>
    <property type="match status" value="1"/>
</dbReference>
<dbReference type="PIRSF" id="PIRSF000521">
    <property type="entry name" value="Transaminase_4ab_Lys_Orn"/>
    <property type="match status" value="1"/>
</dbReference>
<reference evidence="5 6" key="1">
    <citation type="submission" date="2017-07" db="EMBL/GenBank/DDBJ databases">
        <title>Phylogenetic study on the rhizospheric bacterium Ochrobactrum sp. A44.</title>
        <authorList>
            <person name="Krzyzanowska D.M."/>
            <person name="Ossowicki A."/>
            <person name="Rajewska M."/>
            <person name="Maciag T."/>
            <person name="Kaczynski Z."/>
            <person name="Czerwicka M."/>
            <person name="Jafra S."/>
        </authorList>
    </citation>
    <scope>NUCLEOTIDE SEQUENCE [LARGE SCALE GENOMIC DNA]</scope>
    <source>
        <strain evidence="5 6">PR17</strain>
    </source>
</reference>
<dbReference type="Gene3D" id="3.40.640.10">
    <property type="entry name" value="Type I PLP-dependent aspartate aminotransferase-like (Major domain)"/>
    <property type="match status" value="1"/>
</dbReference>
<dbReference type="EMBL" id="NNRK01000016">
    <property type="protein sequence ID" value="OYR18208.1"/>
    <property type="molecule type" value="Genomic_DNA"/>
</dbReference>
<comment type="similarity">
    <text evidence="2 4">Belongs to the class-III pyridoxal-phosphate-dependent aminotransferase family.</text>
</comment>
<dbReference type="AlphaFoldDB" id="A0A256FTZ0"/>
<dbReference type="Proteomes" id="UP000216345">
    <property type="component" value="Unassembled WGS sequence"/>
</dbReference>
<comment type="caution">
    <text evidence="5">The sequence shown here is derived from an EMBL/GenBank/DDBJ whole genome shotgun (WGS) entry which is preliminary data.</text>
</comment>
<sequence>MINAFDTKNAGNLDERTRELVERRQRVLGQPYRMFYEEPVHFDRASGVRLYDEEGNAYLDAYNNVPCVGHCHPRVVKAIAEQAARLNVHTRYLDEGIVTYAERLLGQFPVETNRLMLTCTGSEANDLALRIACNHTSGTGFIVTANAYHGISHAIAAMSPSLGLNVPLASDVRTVSAPDPRLAGSVEKVGTFFEHEVRAAIADMHRHGIRPAALLVDTIFSSDGVFAEPSGFLAGAVAAIREAGGLFIADEVQAGFGRLGTHMWGFQRHRLVPDLVTMGKPMGNGYPIAGVVAREEVLERFAREARYFNTFGGNPVACAAATSVLDILWDEDLLANATKVGAHMKASFKALSKRHSAIGDVRGEGLFLGVDILNVDGAPSPQVAGAVVNALRRRRVLISASGPLGHVLKIRPPLPFSIADTDELIQVCDEVLYTL</sequence>
<dbReference type="InterPro" id="IPR015422">
    <property type="entry name" value="PyrdxlP-dep_Trfase_small"/>
</dbReference>
<dbReference type="InterPro" id="IPR005814">
    <property type="entry name" value="Aminotrans_3"/>
</dbReference>
<evidence type="ECO:0000256" key="4">
    <source>
        <dbReference type="RuleBase" id="RU003560"/>
    </source>
</evidence>
<evidence type="ECO:0000256" key="3">
    <source>
        <dbReference type="ARBA" id="ARBA00022898"/>
    </source>
</evidence>
<dbReference type="InterPro" id="IPR015424">
    <property type="entry name" value="PyrdxlP-dep_Trfase"/>
</dbReference>
<keyword evidence="5" id="KW-0032">Aminotransferase</keyword>
<gene>
    <name evidence="5" type="ORF">CEV32_3399</name>
</gene>
<dbReference type="InterPro" id="IPR049704">
    <property type="entry name" value="Aminotrans_3_PPA_site"/>
</dbReference>
<evidence type="ECO:0000313" key="6">
    <source>
        <dbReference type="Proteomes" id="UP000216345"/>
    </source>
</evidence>
<dbReference type="Gene3D" id="3.90.1150.10">
    <property type="entry name" value="Aspartate Aminotransferase, domain 1"/>
    <property type="match status" value="1"/>
</dbReference>
<dbReference type="InterPro" id="IPR015421">
    <property type="entry name" value="PyrdxlP-dep_Trfase_major"/>
</dbReference>
<comment type="cofactor">
    <cofactor evidence="1">
        <name>pyridoxal 5'-phosphate</name>
        <dbReference type="ChEBI" id="CHEBI:597326"/>
    </cofactor>
</comment>
<evidence type="ECO:0000256" key="1">
    <source>
        <dbReference type="ARBA" id="ARBA00001933"/>
    </source>
</evidence>
<dbReference type="PANTHER" id="PTHR45688:SF13">
    <property type="entry name" value="ALANINE--GLYOXYLATE AMINOTRANSFERASE 2-LIKE"/>
    <property type="match status" value="1"/>
</dbReference>
<dbReference type="SUPFAM" id="SSF53383">
    <property type="entry name" value="PLP-dependent transferases"/>
    <property type="match status" value="1"/>
</dbReference>
<protein>
    <submittedName>
        <fullName evidence="5">Aminotransferase class-III family protein</fullName>
    </submittedName>
</protein>
<organism evidence="5 6">
    <name type="scientific">Brucella rhizosphaerae</name>
    <dbReference type="NCBI Taxonomy" id="571254"/>
    <lineage>
        <taxon>Bacteria</taxon>
        <taxon>Pseudomonadati</taxon>
        <taxon>Pseudomonadota</taxon>
        <taxon>Alphaproteobacteria</taxon>
        <taxon>Hyphomicrobiales</taxon>
        <taxon>Brucellaceae</taxon>
        <taxon>Brucella/Ochrobactrum group</taxon>
        <taxon>Brucella</taxon>
    </lineage>
</organism>
<name>A0A256FTZ0_9HYPH</name>
<dbReference type="Pfam" id="PF00202">
    <property type="entry name" value="Aminotran_3"/>
    <property type="match status" value="1"/>
</dbReference>
<dbReference type="PANTHER" id="PTHR45688">
    <property type="match status" value="1"/>
</dbReference>